<dbReference type="Pfam" id="PF13828">
    <property type="entry name" value="DUF4190"/>
    <property type="match status" value="1"/>
</dbReference>
<feature type="transmembrane region" description="Helical" evidence="1">
    <location>
        <begin position="26"/>
        <end position="49"/>
    </location>
</feature>
<accession>A0ABV2QJR4</accession>
<keyword evidence="1" id="KW-1133">Transmembrane helix</keyword>
<protein>
    <submittedName>
        <fullName evidence="3">Large-conductance mechanosensitive channel</fullName>
    </submittedName>
</protein>
<gene>
    <name evidence="3" type="ORF">ABIE21_000258</name>
</gene>
<evidence type="ECO:0000259" key="2">
    <source>
        <dbReference type="Pfam" id="PF13828"/>
    </source>
</evidence>
<reference evidence="3 4" key="1">
    <citation type="submission" date="2024-06" db="EMBL/GenBank/DDBJ databases">
        <title>Sorghum-associated microbial communities from plants grown in Nebraska, USA.</title>
        <authorList>
            <person name="Schachtman D."/>
        </authorList>
    </citation>
    <scope>NUCLEOTIDE SEQUENCE [LARGE SCALE GENOMIC DNA]</scope>
    <source>
        <strain evidence="3 4">2857</strain>
    </source>
</reference>
<keyword evidence="1" id="KW-0472">Membrane</keyword>
<evidence type="ECO:0000313" key="4">
    <source>
        <dbReference type="Proteomes" id="UP001549257"/>
    </source>
</evidence>
<comment type="caution">
    <text evidence="3">The sequence shown here is derived from an EMBL/GenBank/DDBJ whole genome shotgun (WGS) entry which is preliminary data.</text>
</comment>
<feature type="domain" description="DUF4190" evidence="2">
    <location>
        <begin position="26"/>
        <end position="81"/>
    </location>
</feature>
<evidence type="ECO:0000313" key="3">
    <source>
        <dbReference type="EMBL" id="MET4580768.1"/>
    </source>
</evidence>
<feature type="transmembrane region" description="Helical" evidence="1">
    <location>
        <begin position="69"/>
        <end position="94"/>
    </location>
</feature>
<dbReference type="Proteomes" id="UP001549257">
    <property type="component" value="Unassembled WGS sequence"/>
</dbReference>
<keyword evidence="4" id="KW-1185">Reference proteome</keyword>
<name>A0ABV2QJR4_9MICO</name>
<evidence type="ECO:0000256" key="1">
    <source>
        <dbReference type="SAM" id="Phobius"/>
    </source>
</evidence>
<proteinExistence type="predicted"/>
<dbReference type="EMBL" id="JBEPSJ010000001">
    <property type="protein sequence ID" value="MET4580768.1"/>
    <property type="molecule type" value="Genomic_DNA"/>
</dbReference>
<dbReference type="RefSeq" id="WP_354022979.1">
    <property type="nucleotide sequence ID" value="NZ_JBEPSJ010000001.1"/>
</dbReference>
<organism evidence="3 4">
    <name type="scientific">Conyzicola nivalis</name>
    <dbReference type="NCBI Taxonomy" id="1477021"/>
    <lineage>
        <taxon>Bacteria</taxon>
        <taxon>Bacillati</taxon>
        <taxon>Actinomycetota</taxon>
        <taxon>Actinomycetes</taxon>
        <taxon>Micrococcales</taxon>
        <taxon>Microbacteriaceae</taxon>
        <taxon>Conyzicola</taxon>
    </lineage>
</organism>
<sequence>MSDYSPVPPPAPAYQNAYAVQAKTNVLAIISLIAAFVMPVAAIVTGHIAMSQIRRTGEQGEGLAKAGLILGYVFTSLGVLFVIAYILFFVVLIATQGGSSSY</sequence>
<keyword evidence="1" id="KW-0812">Transmembrane</keyword>
<dbReference type="InterPro" id="IPR025241">
    <property type="entry name" value="DUF4190"/>
</dbReference>